<organism evidence="1 2">
    <name type="scientific">Naganishia adeliensis</name>
    <dbReference type="NCBI Taxonomy" id="92952"/>
    <lineage>
        <taxon>Eukaryota</taxon>
        <taxon>Fungi</taxon>
        <taxon>Dikarya</taxon>
        <taxon>Basidiomycota</taxon>
        <taxon>Agaricomycotina</taxon>
        <taxon>Tremellomycetes</taxon>
        <taxon>Filobasidiales</taxon>
        <taxon>Filobasidiaceae</taxon>
        <taxon>Naganishia</taxon>
    </lineage>
</organism>
<reference evidence="1" key="1">
    <citation type="submission" date="2023-04" db="EMBL/GenBank/DDBJ databases">
        <title>Draft Genome sequencing of Naganishia species isolated from polar environments using Oxford Nanopore Technology.</title>
        <authorList>
            <person name="Leo P."/>
            <person name="Venkateswaran K."/>
        </authorList>
    </citation>
    <scope>NUCLEOTIDE SEQUENCE</scope>
    <source>
        <strain evidence="1">MNA-CCFEE 5262</strain>
    </source>
</reference>
<name>A0ACC2VAH7_9TREE</name>
<proteinExistence type="predicted"/>
<dbReference type="Proteomes" id="UP001230649">
    <property type="component" value="Unassembled WGS sequence"/>
</dbReference>
<gene>
    <name evidence="1" type="ORF">QFC20_006526</name>
</gene>
<evidence type="ECO:0000313" key="2">
    <source>
        <dbReference type="Proteomes" id="UP001230649"/>
    </source>
</evidence>
<protein>
    <submittedName>
        <fullName evidence="1">Uncharacterized protein</fullName>
    </submittedName>
</protein>
<accession>A0ACC2VAH7</accession>
<keyword evidence="2" id="KW-1185">Reference proteome</keyword>
<comment type="caution">
    <text evidence="1">The sequence shown here is derived from an EMBL/GenBank/DDBJ whole genome shotgun (WGS) entry which is preliminary data.</text>
</comment>
<sequence>MIFTKARATIRAILGTIGKLVSFKFLDAQREYGGEMLKAGPQLAPRMMRFLGCRLLASEHIDPAHNNGQPYYMERLSRISPVTSS</sequence>
<evidence type="ECO:0000313" key="1">
    <source>
        <dbReference type="EMBL" id="KAJ9095925.1"/>
    </source>
</evidence>
<dbReference type="EMBL" id="JASBWS010000118">
    <property type="protein sequence ID" value="KAJ9095925.1"/>
    <property type="molecule type" value="Genomic_DNA"/>
</dbReference>